<keyword evidence="1" id="KW-0489">Methyltransferase</keyword>
<sequence>MHTSAEIVGESLKTIRKTFSGPLSAYPDGGYFEMPDWKFVDVIEPTRLETFFEEWTSLGAQVLGGCCGLTVEHVDAAQRVHHAHSIR</sequence>
<evidence type="ECO:0000259" key="3">
    <source>
        <dbReference type="Pfam" id="PF02574"/>
    </source>
</evidence>
<dbReference type="GO" id="GO:0008168">
    <property type="term" value="F:methyltransferase activity"/>
    <property type="evidence" value="ECO:0007669"/>
    <property type="project" value="UniProtKB-KW"/>
</dbReference>
<organism evidence="4">
    <name type="scientific">freshwater metagenome</name>
    <dbReference type="NCBI Taxonomy" id="449393"/>
    <lineage>
        <taxon>unclassified sequences</taxon>
        <taxon>metagenomes</taxon>
        <taxon>ecological metagenomes</taxon>
    </lineage>
</organism>
<dbReference type="Gene3D" id="3.20.20.330">
    <property type="entry name" value="Homocysteine-binding-like domain"/>
    <property type="match status" value="1"/>
</dbReference>
<evidence type="ECO:0000313" key="4">
    <source>
        <dbReference type="EMBL" id="CAB4789870.1"/>
    </source>
</evidence>
<proteinExistence type="predicted"/>
<evidence type="ECO:0000256" key="1">
    <source>
        <dbReference type="ARBA" id="ARBA00022603"/>
    </source>
</evidence>
<keyword evidence="2" id="KW-0808">Transferase</keyword>
<protein>
    <submittedName>
        <fullName evidence="4">Unannotated protein</fullName>
    </submittedName>
</protein>
<accession>A0A6J6WXJ5</accession>
<gene>
    <name evidence="4" type="ORF">UFOPK2975_00503</name>
</gene>
<name>A0A6J6WXJ5_9ZZZZ</name>
<reference evidence="4" key="1">
    <citation type="submission" date="2020-05" db="EMBL/GenBank/DDBJ databases">
        <authorList>
            <person name="Chiriac C."/>
            <person name="Salcher M."/>
            <person name="Ghai R."/>
            <person name="Kavagutti S V."/>
        </authorList>
    </citation>
    <scope>NUCLEOTIDE SEQUENCE</scope>
</reference>
<dbReference type="InterPro" id="IPR003726">
    <property type="entry name" value="HCY_dom"/>
</dbReference>
<dbReference type="SUPFAM" id="SSF82282">
    <property type="entry name" value="Homocysteine S-methyltransferase"/>
    <property type="match status" value="1"/>
</dbReference>
<feature type="domain" description="Hcy-binding" evidence="3">
    <location>
        <begin position="6"/>
        <end position="77"/>
    </location>
</feature>
<dbReference type="Pfam" id="PF02574">
    <property type="entry name" value="S-methyl_trans"/>
    <property type="match status" value="1"/>
</dbReference>
<dbReference type="EMBL" id="CAFAAG010000024">
    <property type="protein sequence ID" value="CAB4789870.1"/>
    <property type="molecule type" value="Genomic_DNA"/>
</dbReference>
<evidence type="ECO:0000256" key="2">
    <source>
        <dbReference type="ARBA" id="ARBA00022679"/>
    </source>
</evidence>
<dbReference type="AlphaFoldDB" id="A0A6J6WXJ5"/>
<dbReference type="GO" id="GO:0032259">
    <property type="term" value="P:methylation"/>
    <property type="evidence" value="ECO:0007669"/>
    <property type="project" value="UniProtKB-KW"/>
</dbReference>
<dbReference type="InterPro" id="IPR036589">
    <property type="entry name" value="HCY_dom_sf"/>
</dbReference>